<name>A0ABN7NDW9_TIMPD</name>
<accession>A0ABN7NDW9</accession>
<comment type="caution">
    <text evidence="1">The sequence shown here is derived from an EMBL/GenBank/DDBJ whole genome shotgun (WGS) entry which is preliminary data.</text>
</comment>
<organism evidence="1 2">
    <name type="scientific">Timema podura</name>
    <name type="common">Walking stick</name>
    <dbReference type="NCBI Taxonomy" id="61482"/>
    <lineage>
        <taxon>Eukaryota</taxon>
        <taxon>Metazoa</taxon>
        <taxon>Ecdysozoa</taxon>
        <taxon>Arthropoda</taxon>
        <taxon>Hexapoda</taxon>
        <taxon>Insecta</taxon>
        <taxon>Pterygota</taxon>
        <taxon>Neoptera</taxon>
        <taxon>Polyneoptera</taxon>
        <taxon>Phasmatodea</taxon>
        <taxon>Timematodea</taxon>
        <taxon>Timematoidea</taxon>
        <taxon>Timematidae</taxon>
        <taxon>Timema</taxon>
    </lineage>
</organism>
<reference evidence="1" key="1">
    <citation type="submission" date="2021-03" db="EMBL/GenBank/DDBJ databases">
        <authorList>
            <person name="Tran Van P."/>
        </authorList>
    </citation>
    <scope>NUCLEOTIDE SEQUENCE</scope>
</reference>
<keyword evidence="2" id="KW-1185">Reference proteome</keyword>
<proteinExistence type="predicted"/>
<dbReference type="EMBL" id="CAJPIN010000954">
    <property type="protein sequence ID" value="CAG2054078.1"/>
    <property type="molecule type" value="Genomic_DNA"/>
</dbReference>
<gene>
    <name evidence="1" type="ORF">TPAB3V08_LOCUS1117</name>
</gene>
<sequence length="99" mass="11652">MCIGNKDLPGTLWAYCVTFVRGLRFPTKCRWHSFIAVSVSGVLRLVRVPVNLFENYTDELWKILKLTKTTTVRNFSFHRSLHKQRKKLRVGKCFFMINS</sequence>
<protein>
    <submittedName>
        <fullName evidence="1">Uncharacterized protein</fullName>
    </submittedName>
</protein>
<evidence type="ECO:0000313" key="2">
    <source>
        <dbReference type="Proteomes" id="UP001153148"/>
    </source>
</evidence>
<dbReference type="Proteomes" id="UP001153148">
    <property type="component" value="Unassembled WGS sequence"/>
</dbReference>
<evidence type="ECO:0000313" key="1">
    <source>
        <dbReference type="EMBL" id="CAG2054078.1"/>
    </source>
</evidence>